<dbReference type="InterPro" id="IPR000792">
    <property type="entry name" value="Tscrpt_reg_LuxR_C"/>
</dbReference>
<evidence type="ECO:0000256" key="1">
    <source>
        <dbReference type="ARBA" id="ARBA00023125"/>
    </source>
</evidence>
<dbReference type="Pfam" id="PF00196">
    <property type="entry name" value="GerE"/>
    <property type="match status" value="1"/>
</dbReference>
<keyword evidence="1" id="KW-0238">DNA-binding</keyword>
<dbReference type="Gene3D" id="1.10.10.10">
    <property type="entry name" value="Winged helix-like DNA-binding domain superfamily/Winged helix DNA-binding domain"/>
    <property type="match status" value="1"/>
</dbReference>
<feature type="region of interest" description="Disordered" evidence="2">
    <location>
        <begin position="830"/>
        <end position="858"/>
    </location>
</feature>
<keyword evidence="5" id="KW-1185">Reference proteome</keyword>
<comment type="caution">
    <text evidence="4">The sequence shown here is derived from an EMBL/GenBank/DDBJ whole genome shotgun (WGS) entry which is preliminary data.</text>
</comment>
<organism evidence="4 5">
    <name type="scientific">Streptomyces longispororuber</name>
    <dbReference type="NCBI Taxonomy" id="68230"/>
    <lineage>
        <taxon>Bacteria</taxon>
        <taxon>Bacillati</taxon>
        <taxon>Actinomycetota</taxon>
        <taxon>Actinomycetes</taxon>
        <taxon>Kitasatosporales</taxon>
        <taxon>Streptomycetaceae</taxon>
        <taxon>Streptomyces</taxon>
    </lineage>
</organism>
<feature type="compositionally biased region" description="Basic and acidic residues" evidence="2">
    <location>
        <begin position="832"/>
        <end position="848"/>
    </location>
</feature>
<reference evidence="4" key="2">
    <citation type="submission" date="2020-09" db="EMBL/GenBank/DDBJ databases">
        <authorList>
            <person name="Sun Q."/>
            <person name="Ohkuma M."/>
        </authorList>
    </citation>
    <scope>NUCLEOTIDE SEQUENCE</scope>
    <source>
        <strain evidence="4">JCM 4784</strain>
    </source>
</reference>
<dbReference type="PRINTS" id="PR00038">
    <property type="entry name" value="HTHLUXR"/>
</dbReference>
<name>A0A918ZQN2_9ACTN</name>
<proteinExistence type="predicted"/>
<sequence length="858" mass="89473">MPYSGLHALLCCAAAEPPTDVLRSGLPPAALLGLLRTLARRGPLLACVDDVHLWDPWSRAALGFAARRLDAPCPVGLVLTVAAHRADDPALGGLPLLWTAPLTDQAAAALLDDLAPTGVDAVVRAELLAEAEGSPRLLHDLVAALCPDQLEGRAPLPYPLVPAEVLRRAHAAYVRALPDGVRALLLLVAAAGETEPRGDVPVEVLLRAAAAGADTDPADLPAAEASGVLSGTGDRVRFVSALLRRCVYAGAPPARRRAAHAALADVLDGAAHRLLRSLHRARATEGTDPALADALAAEAAQPDHGHRRRSAAFARSAELTADRTTRAARLTAAADQARLAGDTRAARALVARARRLPAADEVRGRAELVHGTLALRDGPGADARLILRTAARLLAPHDPAAAAEARLGAAEAAWATGDAAAYRDALTPDPDPGPLGDYRTGMRAFLAGRWSRGRAALRRCIGQADGVTDPALLLRTGAAALVVGDVAAANTANTRALAAAHARGTTLLVPQALEHLAYSELRAGHHARASAHAYQGLSAAHRTGQRNTAAHLHAVLALAASVSGDTDACAEHAATALAHAAAHGLAQAAALASWALARTDLALGRVHEAAARLDPLVHPGPRQGHFAVRMLAVPCYIEAVARTGEPARGRAALSRFTVWTAATADPQAPAQLARCRALLARPEEAGDLYALALAHHDRADGDFERARTDLLYGTWLRRHRHPREARTHLRNALVGFESRGARAWAEQAGAELRAAGDTAGAAAPGSAAALAGLTAQQQRIAHRVAAGATNREVAEQLSVSPRTVDHHLRNVFAALGIRSRVDLARLVNGAGDSEKPRRTVRDDPDLPARHGNSRGPCR</sequence>
<dbReference type="InterPro" id="IPR011990">
    <property type="entry name" value="TPR-like_helical_dom_sf"/>
</dbReference>
<dbReference type="PROSITE" id="PS50043">
    <property type="entry name" value="HTH_LUXR_2"/>
    <property type="match status" value="1"/>
</dbReference>
<dbReference type="Proteomes" id="UP000608024">
    <property type="component" value="Unassembled WGS sequence"/>
</dbReference>
<dbReference type="InterPro" id="IPR039420">
    <property type="entry name" value="WalR-like"/>
</dbReference>
<dbReference type="SUPFAM" id="SSF46894">
    <property type="entry name" value="C-terminal effector domain of the bipartite response regulators"/>
    <property type="match status" value="1"/>
</dbReference>
<evidence type="ECO:0000256" key="2">
    <source>
        <dbReference type="SAM" id="MobiDB-lite"/>
    </source>
</evidence>
<dbReference type="EMBL" id="BNBT01000049">
    <property type="protein sequence ID" value="GHE63657.1"/>
    <property type="molecule type" value="Genomic_DNA"/>
</dbReference>
<reference evidence="4" key="1">
    <citation type="journal article" date="2014" name="Int. J. Syst. Evol. Microbiol.">
        <title>Complete genome sequence of Corynebacterium casei LMG S-19264T (=DSM 44701T), isolated from a smear-ripened cheese.</title>
        <authorList>
            <consortium name="US DOE Joint Genome Institute (JGI-PGF)"/>
            <person name="Walter F."/>
            <person name="Albersmeier A."/>
            <person name="Kalinowski J."/>
            <person name="Ruckert C."/>
        </authorList>
    </citation>
    <scope>NUCLEOTIDE SEQUENCE</scope>
    <source>
        <strain evidence="4">JCM 4784</strain>
    </source>
</reference>
<gene>
    <name evidence="4" type="ORF">GCM10018785_35670</name>
</gene>
<dbReference type="PANTHER" id="PTHR43214:SF42">
    <property type="entry name" value="TRANSCRIPTIONAL REGULATORY PROTEIN DESR"/>
    <property type="match status" value="1"/>
</dbReference>
<evidence type="ECO:0000313" key="4">
    <source>
        <dbReference type="EMBL" id="GHE63657.1"/>
    </source>
</evidence>
<feature type="domain" description="HTH luxR-type" evidence="3">
    <location>
        <begin position="766"/>
        <end position="831"/>
    </location>
</feature>
<dbReference type="SUPFAM" id="SSF48452">
    <property type="entry name" value="TPR-like"/>
    <property type="match status" value="1"/>
</dbReference>
<evidence type="ECO:0000313" key="5">
    <source>
        <dbReference type="Proteomes" id="UP000608024"/>
    </source>
</evidence>
<dbReference type="GO" id="GO:0006355">
    <property type="term" value="P:regulation of DNA-templated transcription"/>
    <property type="evidence" value="ECO:0007669"/>
    <property type="project" value="InterPro"/>
</dbReference>
<dbReference type="InterPro" id="IPR036388">
    <property type="entry name" value="WH-like_DNA-bd_sf"/>
</dbReference>
<dbReference type="AlphaFoldDB" id="A0A918ZQN2"/>
<evidence type="ECO:0000259" key="3">
    <source>
        <dbReference type="PROSITE" id="PS50043"/>
    </source>
</evidence>
<dbReference type="PANTHER" id="PTHR43214">
    <property type="entry name" value="TWO-COMPONENT RESPONSE REGULATOR"/>
    <property type="match status" value="1"/>
</dbReference>
<dbReference type="InterPro" id="IPR016032">
    <property type="entry name" value="Sig_transdc_resp-reg_C-effctor"/>
</dbReference>
<dbReference type="GO" id="GO:0003677">
    <property type="term" value="F:DNA binding"/>
    <property type="evidence" value="ECO:0007669"/>
    <property type="project" value="UniProtKB-KW"/>
</dbReference>
<dbReference type="CDD" id="cd06170">
    <property type="entry name" value="LuxR_C_like"/>
    <property type="match status" value="1"/>
</dbReference>
<accession>A0A918ZQN2</accession>
<protein>
    <submittedName>
        <fullName evidence="4">Helix-turn-helix transcriptional regulator</fullName>
    </submittedName>
</protein>
<dbReference type="SMART" id="SM00421">
    <property type="entry name" value="HTH_LUXR"/>
    <property type="match status" value="1"/>
</dbReference>
<dbReference type="RefSeq" id="WP_229925714.1">
    <property type="nucleotide sequence ID" value="NZ_BNBT01000049.1"/>
</dbReference>